<name>I4F1A9_MODI5</name>
<dbReference type="InterPro" id="IPR000281">
    <property type="entry name" value="HTH_RpiR"/>
</dbReference>
<dbReference type="Pfam" id="PF01418">
    <property type="entry name" value="HTH_6"/>
    <property type="match status" value="1"/>
</dbReference>
<dbReference type="HOGENOM" id="CLU_055769_1_2_11"/>
<keyword evidence="5" id="KW-1185">Reference proteome</keyword>
<dbReference type="GO" id="GO:1901135">
    <property type="term" value="P:carbohydrate derivative metabolic process"/>
    <property type="evidence" value="ECO:0007669"/>
    <property type="project" value="InterPro"/>
</dbReference>
<dbReference type="EMBL" id="FO203431">
    <property type="protein sequence ID" value="CCH89422.1"/>
    <property type="molecule type" value="Genomic_DNA"/>
</dbReference>
<dbReference type="InterPro" id="IPR046348">
    <property type="entry name" value="SIS_dom_sf"/>
</dbReference>
<dbReference type="InterPro" id="IPR036388">
    <property type="entry name" value="WH-like_DNA-bd_sf"/>
</dbReference>
<dbReference type="GO" id="GO:0097367">
    <property type="term" value="F:carbohydrate derivative binding"/>
    <property type="evidence" value="ECO:0007669"/>
    <property type="project" value="InterPro"/>
</dbReference>
<dbReference type="KEGG" id="mmar:MODMU_4020"/>
<evidence type="ECO:0000259" key="2">
    <source>
        <dbReference type="PROSITE" id="PS51071"/>
    </source>
</evidence>
<organism evidence="4 5">
    <name type="scientific">Modestobacter italicus (strain DSM 44449 / CECT 9708 / BC 501)</name>
    <dbReference type="NCBI Taxonomy" id="2732864"/>
    <lineage>
        <taxon>Bacteria</taxon>
        <taxon>Bacillati</taxon>
        <taxon>Actinomycetota</taxon>
        <taxon>Actinomycetes</taxon>
        <taxon>Geodermatophilales</taxon>
        <taxon>Geodermatophilaceae</taxon>
        <taxon>Modestobacter</taxon>
    </lineage>
</organism>
<reference evidence="4 5" key="1">
    <citation type="journal article" date="2012" name="J. Bacteriol.">
        <title>Genome Sequence of Radiation-Resistant Modestobacter marinus Strain BC501, a Representative Actinobacterium That Thrives on Calcareous Stone Surfaces.</title>
        <authorList>
            <person name="Normand P."/>
            <person name="Gury J."/>
            <person name="Pujic P."/>
            <person name="Chouaia B."/>
            <person name="Crotti E."/>
            <person name="Brusetti L."/>
            <person name="Daffonchio D."/>
            <person name="Vacherie B."/>
            <person name="Barbe V."/>
            <person name="Medigue C."/>
            <person name="Calteau A."/>
            <person name="Ghodhbane-Gtari F."/>
            <person name="Essoussi I."/>
            <person name="Nouioui I."/>
            <person name="Abbassi-Ghozzi I."/>
            <person name="Gtari M."/>
        </authorList>
    </citation>
    <scope>NUCLEOTIDE SEQUENCE [LARGE SCALE GENOMIC DNA]</scope>
    <source>
        <strain evidence="5">BC 501</strain>
    </source>
</reference>
<dbReference type="OMA" id="DGYPQFR"/>
<dbReference type="PROSITE" id="PS51464">
    <property type="entry name" value="SIS"/>
    <property type="match status" value="1"/>
</dbReference>
<dbReference type="STRING" id="477641.MODMU_4020"/>
<feature type="compositionally biased region" description="Acidic residues" evidence="1">
    <location>
        <begin position="288"/>
        <end position="302"/>
    </location>
</feature>
<feature type="domain" description="HTH rpiR-type" evidence="2">
    <location>
        <begin position="2"/>
        <end position="78"/>
    </location>
</feature>
<evidence type="ECO:0000313" key="4">
    <source>
        <dbReference type="EMBL" id="CCH89422.1"/>
    </source>
</evidence>
<gene>
    <name evidence="4" type="ordered locus">MODMU_4020</name>
</gene>
<accession>I4F1A9</accession>
<dbReference type="OrthoDB" id="3574600at2"/>
<sequence>MTLIRDDVFARMDELSPAEKKVARSLLANYPSAGLASAATLARAAGTSTPTVLRLVARLGIGSYPEFQQLLHEEISQQLNAPVRRAADRLTGEGDGTLFQRSIAQRLGLVERLTATVPPSEFDAAVALLAGGARSIVVSGGYFSRYLGQILVLQLDQLVPGVVLATEPLGRDIGSYLSMGRDSVAVIFDLRRHELPAKRLAALAKRQGAAVLVITDEELSPAADDADVVLPIAVDGVPFDSFAGLVVLVEALVEGVFQRVGTAGLDRMRQWEESVLIHRAFRAGPVPPDDESDEPDDTETED</sequence>
<proteinExistence type="predicted"/>
<feature type="region of interest" description="Disordered" evidence="1">
    <location>
        <begin position="282"/>
        <end position="302"/>
    </location>
</feature>
<dbReference type="SUPFAM" id="SSF53697">
    <property type="entry name" value="SIS domain"/>
    <property type="match status" value="1"/>
</dbReference>
<feature type="domain" description="SIS" evidence="3">
    <location>
        <begin position="125"/>
        <end position="262"/>
    </location>
</feature>
<dbReference type="InterPro" id="IPR001347">
    <property type="entry name" value="SIS_dom"/>
</dbReference>
<dbReference type="InterPro" id="IPR009057">
    <property type="entry name" value="Homeodomain-like_sf"/>
</dbReference>
<protein>
    <submittedName>
        <fullName evidence="4">Transcriptional regulator, RpiR family</fullName>
    </submittedName>
</protein>
<dbReference type="InterPro" id="IPR047640">
    <property type="entry name" value="RpiR-like"/>
</dbReference>
<dbReference type="PANTHER" id="PTHR30514:SF18">
    <property type="entry name" value="RPIR-FAMILY TRANSCRIPTIONAL REGULATOR"/>
    <property type="match status" value="1"/>
</dbReference>
<evidence type="ECO:0000313" key="5">
    <source>
        <dbReference type="Proteomes" id="UP000006461"/>
    </source>
</evidence>
<dbReference type="SUPFAM" id="SSF46689">
    <property type="entry name" value="Homeodomain-like"/>
    <property type="match status" value="1"/>
</dbReference>
<dbReference type="Gene3D" id="1.10.10.10">
    <property type="entry name" value="Winged helix-like DNA-binding domain superfamily/Winged helix DNA-binding domain"/>
    <property type="match status" value="1"/>
</dbReference>
<dbReference type="PANTHER" id="PTHR30514">
    <property type="entry name" value="GLUCOKINASE"/>
    <property type="match status" value="1"/>
</dbReference>
<evidence type="ECO:0000259" key="3">
    <source>
        <dbReference type="PROSITE" id="PS51464"/>
    </source>
</evidence>
<dbReference type="AlphaFoldDB" id="I4F1A9"/>
<dbReference type="Pfam" id="PF01380">
    <property type="entry name" value="SIS"/>
    <property type="match status" value="1"/>
</dbReference>
<dbReference type="PROSITE" id="PS51071">
    <property type="entry name" value="HTH_RPIR"/>
    <property type="match status" value="1"/>
</dbReference>
<dbReference type="GO" id="GO:0003677">
    <property type="term" value="F:DNA binding"/>
    <property type="evidence" value="ECO:0007669"/>
    <property type="project" value="InterPro"/>
</dbReference>
<dbReference type="Proteomes" id="UP000006461">
    <property type="component" value="Chromosome"/>
</dbReference>
<dbReference type="eggNOG" id="COG1737">
    <property type="taxonomic scope" value="Bacteria"/>
</dbReference>
<dbReference type="GO" id="GO:0003700">
    <property type="term" value="F:DNA-binding transcription factor activity"/>
    <property type="evidence" value="ECO:0007669"/>
    <property type="project" value="InterPro"/>
</dbReference>
<dbReference type="Gene3D" id="3.40.50.10490">
    <property type="entry name" value="Glucose-6-phosphate isomerase like protein, domain 1"/>
    <property type="match status" value="1"/>
</dbReference>
<evidence type="ECO:0000256" key="1">
    <source>
        <dbReference type="SAM" id="MobiDB-lite"/>
    </source>
</evidence>